<dbReference type="AlphaFoldDB" id="A0A2A2FG49"/>
<comment type="caution">
    <text evidence="1">The sequence shown here is derived from an EMBL/GenBank/DDBJ whole genome shotgun (WGS) entry which is preliminary data.</text>
</comment>
<reference evidence="1 2" key="1">
    <citation type="submission" date="2017-08" db="EMBL/GenBank/DDBJ databases">
        <title>The strain WRN001 was isolated from Binhai saline alkaline soil, Tianjin, China.</title>
        <authorList>
            <person name="Liu D."/>
            <person name="Zhang G."/>
        </authorList>
    </citation>
    <scope>NUCLEOTIDE SEQUENCE [LARGE SCALE GENOMIC DNA]</scope>
    <source>
        <strain evidence="1 2">WN019</strain>
    </source>
</reference>
<keyword evidence="2" id="KW-1185">Reference proteome</keyword>
<name>A0A2A2FG49_9EURY</name>
<dbReference type="Proteomes" id="UP000218083">
    <property type="component" value="Unassembled WGS sequence"/>
</dbReference>
<dbReference type="EMBL" id="NSKC01000004">
    <property type="protein sequence ID" value="PAU83523.1"/>
    <property type="molecule type" value="Genomic_DNA"/>
</dbReference>
<organism evidence="1 2">
    <name type="scientific">Halorubrum salipaludis</name>
    <dbReference type="NCBI Taxonomy" id="2032630"/>
    <lineage>
        <taxon>Archaea</taxon>
        <taxon>Methanobacteriati</taxon>
        <taxon>Methanobacteriota</taxon>
        <taxon>Stenosarchaea group</taxon>
        <taxon>Halobacteria</taxon>
        <taxon>Halobacteriales</taxon>
        <taxon>Haloferacaceae</taxon>
        <taxon>Halorubrum</taxon>
    </lineage>
</organism>
<evidence type="ECO:0000313" key="2">
    <source>
        <dbReference type="Proteomes" id="UP000218083"/>
    </source>
</evidence>
<sequence length="135" mass="14937">MTLMAVVSNVADELNTDGATENEARTLVASLDESETNGRKFEATASAALVLARDEFVSTRIRGISADSDEIEQIQNTLERATSPAERFRVLNNLHHVTDDERIQRVLQRRLDAENVAEKHGFVLKTAVENVGWSA</sequence>
<evidence type="ECO:0000313" key="1">
    <source>
        <dbReference type="EMBL" id="PAU83523.1"/>
    </source>
</evidence>
<proteinExistence type="predicted"/>
<accession>A0A2A2FG49</accession>
<protein>
    <submittedName>
        <fullName evidence="1">Uncharacterized protein</fullName>
    </submittedName>
</protein>
<gene>
    <name evidence="1" type="ORF">CK500_08375</name>
</gene>